<dbReference type="AlphaFoldDB" id="L1J7F4"/>
<reference evidence="4" key="2">
    <citation type="submission" date="2012-11" db="EMBL/GenBank/DDBJ databases">
        <authorList>
            <person name="Kuo A."/>
            <person name="Curtis B.A."/>
            <person name="Tanifuji G."/>
            <person name="Burki F."/>
            <person name="Gruber A."/>
            <person name="Irimia M."/>
            <person name="Maruyama S."/>
            <person name="Arias M.C."/>
            <person name="Ball S.G."/>
            <person name="Gile G.H."/>
            <person name="Hirakawa Y."/>
            <person name="Hopkins J.F."/>
            <person name="Rensing S.A."/>
            <person name="Schmutz J."/>
            <person name="Symeonidi A."/>
            <person name="Elias M."/>
            <person name="Eveleigh R.J."/>
            <person name="Herman E.K."/>
            <person name="Klute M.J."/>
            <person name="Nakayama T."/>
            <person name="Obornik M."/>
            <person name="Reyes-Prieto A."/>
            <person name="Armbrust E.V."/>
            <person name="Aves S.J."/>
            <person name="Beiko R.G."/>
            <person name="Coutinho P."/>
            <person name="Dacks J.B."/>
            <person name="Durnford D.G."/>
            <person name="Fast N.M."/>
            <person name="Green B.R."/>
            <person name="Grisdale C."/>
            <person name="Hempe F."/>
            <person name="Henrissat B."/>
            <person name="Hoppner M.P."/>
            <person name="Ishida K.-I."/>
            <person name="Kim E."/>
            <person name="Koreny L."/>
            <person name="Kroth P.G."/>
            <person name="Liu Y."/>
            <person name="Malik S.-B."/>
            <person name="Maier U.G."/>
            <person name="McRose D."/>
            <person name="Mock T."/>
            <person name="Neilson J.A."/>
            <person name="Onodera N.T."/>
            <person name="Poole A.M."/>
            <person name="Pritham E.J."/>
            <person name="Richards T.A."/>
            <person name="Rocap G."/>
            <person name="Roy S.W."/>
            <person name="Sarai C."/>
            <person name="Schaack S."/>
            <person name="Shirato S."/>
            <person name="Slamovits C.H."/>
            <person name="Spencer D.F."/>
            <person name="Suzuki S."/>
            <person name="Worden A.Z."/>
            <person name="Zauner S."/>
            <person name="Barry K."/>
            <person name="Bell C."/>
            <person name="Bharti A.K."/>
            <person name="Crow J.A."/>
            <person name="Grimwood J."/>
            <person name="Kramer R."/>
            <person name="Lindquist E."/>
            <person name="Lucas S."/>
            <person name="Salamov A."/>
            <person name="McFadden G.I."/>
            <person name="Lane C.E."/>
            <person name="Keeling P.J."/>
            <person name="Gray M.W."/>
            <person name="Grigoriev I.V."/>
            <person name="Archibald J.M."/>
        </authorList>
    </citation>
    <scope>NUCLEOTIDE SEQUENCE</scope>
    <source>
        <strain evidence="4">CCMP2712</strain>
    </source>
</reference>
<dbReference type="Pfam" id="PF00787">
    <property type="entry name" value="PX"/>
    <property type="match status" value="1"/>
</dbReference>
<dbReference type="GeneID" id="17300686"/>
<dbReference type="Proteomes" id="UP000011087">
    <property type="component" value="Unassembled WGS sequence"/>
</dbReference>
<dbReference type="OrthoDB" id="430293at2759"/>
<dbReference type="InterPro" id="IPR036871">
    <property type="entry name" value="PX_dom_sf"/>
</dbReference>
<evidence type="ECO:0000313" key="4">
    <source>
        <dbReference type="Proteomes" id="UP000011087"/>
    </source>
</evidence>
<accession>L1J7F4</accession>
<dbReference type="EnsemblProtists" id="EKX44034">
    <property type="protein sequence ID" value="EKX44034"/>
    <property type="gene ID" value="GUITHDRAFT_153140"/>
</dbReference>
<dbReference type="SMART" id="SM00312">
    <property type="entry name" value="PX"/>
    <property type="match status" value="1"/>
</dbReference>
<evidence type="ECO:0000313" key="3">
    <source>
        <dbReference type="EnsemblProtists" id="EKX44034"/>
    </source>
</evidence>
<dbReference type="Gene3D" id="3.30.1520.10">
    <property type="entry name" value="Phox-like domain"/>
    <property type="match status" value="1"/>
</dbReference>
<dbReference type="PaxDb" id="55529-EKX44034"/>
<name>L1J7F4_GUITC</name>
<reference evidence="2 4" key="1">
    <citation type="journal article" date="2012" name="Nature">
        <title>Algal genomes reveal evolutionary mosaicism and the fate of nucleomorphs.</title>
        <authorList>
            <consortium name="DOE Joint Genome Institute"/>
            <person name="Curtis B.A."/>
            <person name="Tanifuji G."/>
            <person name="Burki F."/>
            <person name="Gruber A."/>
            <person name="Irimia M."/>
            <person name="Maruyama S."/>
            <person name="Arias M.C."/>
            <person name="Ball S.G."/>
            <person name="Gile G.H."/>
            <person name="Hirakawa Y."/>
            <person name="Hopkins J.F."/>
            <person name="Kuo A."/>
            <person name="Rensing S.A."/>
            <person name="Schmutz J."/>
            <person name="Symeonidi A."/>
            <person name="Elias M."/>
            <person name="Eveleigh R.J."/>
            <person name="Herman E.K."/>
            <person name="Klute M.J."/>
            <person name="Nakayama T."/>
            <person name="Obornik M."/>
            <person name="Reyes-Prieto A."/>
            <person name="Armbrust E.V."/>
            <person name="Aves S.J."/>
            <person name="Beiko R.G."/>
            <person name="Coutinho P."/>
            <person name="Dacks J.B."/>
            <person name="Durnford D.G."/>
            <person name="Fast N.M."/>
            <person name="Green B.R."/>
            <person name="Grisdale C.J."/>
            <person name="Hempel F."/>
            <person name="Henrissat B."/>
            <person name="Hoppner M.P."/>
            <person name="Ishida K."/>
            <person name="Kim E."/>
            <person name="Koreny L."/>
            <person name="Kroth P.G."/>
            <person name="Liu Y."/>
            <person name="Malik S.B."/>
            <person name="Maier U.G."/>
            <person name="McRose D."/>
            <person name="Mock T."/>
            <person name="Neilson J.A."/>
            <person name="Onodera N.T."/>
            <person name="Poole A.M."/>
            <person name="Pritham E.J."/>
            <person name="Richards T.A."/>
            <person name="Rocap G."/>
            <person name="Roy S.W."/>
            <person name="Sarai C."/>
            <person name="Schaack S."/>
            <person name="Shirato S."/>
            <person name="Slamovits C.H."/>
            <person name="Spencer D.F."/>
            <person name="Suzuki S."/>
            <person name="Worden A.Z."/>
            <person name="Zauner S."/>
            <person name="Barry K."/>
            <person name="Bell C."/>
            <person name="Bharti A.K."/>
            <person name="Crow J.A."/>
            <person name="Grimwood J."/>
            <person name="Kramer R."/>
            <person name="Lindquist E."/>
            <person name="Lucas S."/>
            <person name="Salamov A."/>
            <person name="McFadden G.I."/>
            <person name="Lane C.E."/>
            <person name="Keeling P.J."/>
            <person name="Gray M.W."/>
            <person name="Grigoriev I.V."/>
            <person name="Archibald J.M."/>
        </authorList>
    </citation>
    <scope>NUCLEOTIDE SEQUENCE</scope>
    <source>
        <strain evidence="2 4">CCMP2712</strain>
    </source>
</reference>
<dbReference type="GO" id="GO:0035091">
    <property type="term" value="F:phosphatidylinositol binding"/>
    <property type="evidence" value="ECO:0007669"/>
    <property type="project" value="InterPro"/>
</dbReference>
<dbReference type="CDD" id="cd06093">
    <property type="entry name" value="PX_domain"/>
    <property type="match status" value="1"/>
</dbReference>
<feature type="domain" description="PX" evidence="1">
    <location>
        <begin position="1"/>
        <end position="120"/>
    </location>
</feature>
<evidence type="ECO:0000313" key="2">
    <source>
        <dbReference type="EMBL" id="EKX44034.1"/>
    </source>
</evidence>
<gene>
    <name evidence="2" type="ORF">GUITHDRAFT_153140</name>
</gene>
<dbReference type="RefSeq" id="XP_005831014.1">
    <property type="nucleotide sequence ID" value="XM_005830957.1"/>
</dbReference>
<evidence type="ECO:0000259" key="1">
    <source>
        <dbReference type="PROSITE" id="PS50195"/>
    </source>
</evidence>
<dbReference type="EMBL" id="JH993007">
    <property type="protein sequence ID" value="EKX44034.1"/>
    <property type="molecule type" value="Genomic_DNA"/>
</dbReference>
<protein>
    <recommendedName>
        <fullName evidence="1">PX domain-containing protein</fullName>
    </recommendedName>
</protein>
<dbReference type="HOGENOM" id="CLU_1838993_0_0_1"/>
<organism evidence="2">
    <name type="scientific">Guillardia theta (strain CCMP2712)</name>
    <name type="common">Cryptophyte</name>
    <dbReference type="NCBI Taxonomy" id="905079"/>
    <lineage>
        <taxon>Eukaryota</taxon>
        <taxon>Cryptophyceae</taxon>
        <taxon>Pyrenomonadales</taxon>
        <taxon>Geminigeraceae</taxon>
        <taxon>Guillardia</taxon>
    </lineage>
</organism>
<dbReference type="PANTHER" id="PTHR22775">
    <property type="entry name" value="SORTING NEXIN"/>
    <property type="match status" value="1"/>
</dbReference>
<proteinExistence type="predicted"/>
<dbReference type="InterPro" id="IPR001683">
    <property type="entry name" value="PX_dom"/>
</dbReference>
<keyword evidence="4" id="KW-1185">Reference proteome</keyword>
<dbReference type="PANTHER" id="PTHR22775:SF3">
    <property type="entry name" value="SORTING NEXIN-13"/>
    <property type="match status" value="1"/>
</dbReference>
<dbReference type="SUPFAM" id="SSF64268">
    <property type="entry name" value="PX domain"/>
    <property type="match status" value="1"/>
</dbReference>
<dbReference type="PROSITE" id="PS50195">
    <property type="entry name" value="PX"/>
    <property type="match status" value="1"/>
</dbReference>
<reference evidence="3" key="3">
    <citation type="submission" date="2016-03" db="UniProtKB">
        <authorList>
            <consortium name="EnsemblProtists"/>
        </authorList>
    </citation>
    <scope>IDENTIFICATION</scope>
</reference>
<sequence length="142" mass="16848">MGFSAFLISIIDTDVRSDRSCGLTQKYVVYVMRICNGDKQWVCEKRYTDFMILDEVLRSKFWYAQVPKLPQKKLFFNFDEQFVNKRRKELEEYMRSLLQVASFSQSDEMWQFLTDSSNIVGVPPELQEENVRHKQVLPMDGP</sequence>
<dbReference type="KEGG" id="gtt:GUITHDRAFT_153140"/>
<dbReference type="STRING" id="905079.L1J7F4"/>